<evidence type="ECO:0000313" key="3">
    <source>
        <dbReference type="Proteomes" id="UP001501436"/>
    </source>
</evidence>
<dbReference type="Gene3D" id="2.40.128.20">
    <property type="match status" value="1"/>
</dbReference>
<accession>A0ABP9FVF2</accession>
<protein>
    <recommendedName>
        <fullName evidence="1">MoaF-like domain-containing protein</fullName>
    </recommendedName>
</protein>
<dbReference type="EMBL" id="BAABJI010000002">
    <property type="protein sequence ID" value="GAA4917196.1"/>
    <property type="molecule type" value="Genomic_DNA"/>
</dbReference>
<sequence length="111" mass="12083">MKHELTGKLFLADLGAFRSELYFETDETLVFKIIEGGGPGEPGHTEKVKITVAEVRPQVFMVAWKEATGATVTHIEDHENGILYSNATLPDGSFYPMKGTISPLVRSSAAS</sequence>
<dbReference type="RefSeq" id="WP_345331151.1">
    <property type="nucleotide sequence ID" value="NZ_BAABJI010000002.1"/>
</dbReference>
<reference evidence="3" key="1">
    <citation type="journal article" date="2019" name="Int. J. Syst. Evol. Microbiol.">
        <title>The Global Catalogue of Microorganisms (GCM) 10K type strain sequencing project: providing services to taxonomists for standard genome sequencing and annotation.</title>
        <authorList>
            <consortium name="The Broad Institute Genomics Platform"/>
            <consortium name="The Broad Institute Genome Sequencing Center for Infectious Disease"/>
            <person name="Wu L."/>
            <person name="Ma J."/>
        </authorList>
    </citation>
    <scope>NUCLEOTIDE SEQUENCE [LARGE SCALE GENOMIC DNA]</scope>
    <source>
        <strain evidence="3">JCM 18283</strain>
    </source>
</reference>
<keyword evidence="3" id="KW-1185">Reference proteome</keyword>
<dbReference type="Pfam" id="PF22036">
    <property type="entry name" value="MoaF_like"/>
    <property type="match status" value="1"/>
</dbReference>
<evidence type="ECO:0000259" key="1">
    <source>
        <dbReference type="Pfam" id="PF22036"/>
    </source>
</evidence>
<dbReference type="Proteomes" id="UP001501436">
    <property type="component" value="Unassembled WGS sequence"/>
</dbReference>
<dbReference type="InterPro" id="IPR012674">
    <property type="entry name" value="Calycin"/>
</dbReference>
<evidence type="ECO:0000313" key="2">
    <source>
        <dbReference type="EMBL" id="GAA4917196.1"/>
    </source>
</evidence>
<feature type="domain" description="MoaF-like" evidence="1">
    <location>
        <begin position="6"/>
        <end position="101"/>
    </location>
</feature>
<name>A0ABP9FVF2_9SPHI</name>
<gene>
    <name evidence="2" type="ORF">GCM10023313_21010</name>
</gene>
<proteinExistence type="predicted"/>
<comment type="caution">
    <text evidence="2">The sequence shown here is derived from an EMBL/GenBank/DDBJ whole genome shotgun (WGS) entry which is preliminary data.</text>
</comment>
<organism evidence="2 3">
    <name type="scientific">Mucilaginibacter defluvii</name>
    <dbReference type="NCBI Taxonomy" id="1196019"/>
    <lineage>
        <taxon>Bacteria</taxon>
        <taxon>Pseudomonadati</taxon>
        <taxon>Bacteroidota</taxon>
        <taxon>Sphingobacteriia</taxon>
        <taxon>Sphingobacteriales</taxon>
        <taxon>Sphingobacteriaceae</taxon>
        <taxon>Mucilaginibacter</taxon>
    </lineage>
</organism>
<dbReference type="InterPro" id="IPR053892">
    <property type="entry name" value="MoaF-like"/>
</dbReference>